<feature type="transmembrane region" description="Helical" evidence="2">
    <location>
        <begin position="236"/>
        <end position="258"/>
    </location>
</feature>
<protein>
    <submittedName>
        <fullName evidence="3">Uncharacterized protein</fullName>
    </submittedName>
</protein>
<feature type="compositionally biased region" description="Low complexity" evidence="1">
    <location>
        <begin position="112"/>
        <end position="139"/>
    </location>
</feature>
<proteinExistence type="predicted"/>
<dbReference type="AlphaFoldDB" id="A0AAQ4DTS4"/>
<organism evidence="3 4">
    <name type="scientific">Amblyomma americanum</name>
    <name type="common">Lone star tick</name>
    <dbReference type="NCBI Taxonomy" id="6943"/>
    <lineage>
        <taxon>Eukaryota</taxon>
        <taxon>Metazoa</taxon>
        <taxon>Ecdysozoa</taxon>
        <taxon>Arthropoda</taxon>
        <taxon>Chelicerata</taxon>
        <taxon>Arachnida</taxon>
        <taxon>Acari</taxon>
        <taxon>Parasitiformes</taxon>
        <taxon>Ixodida</taxon>
        <taxon>Ixodoidea</taxon>
        <taxon>Ixodidae</taxon>
        <taxon>Amblyomminae</taxon>
        <taxon>Amblyomma</taxon>
    </lineage>
</organism>
<dbReference type="Proteomes" id="UP001321473">
    <property type="component" value="Unassembled WGS sequence"/>
</dbReference>
<keyword evidence="2" id="KW-0472">Membrane</keyword>
<feature type="compositionally biased region" description="Basic and acidic residues" evidence="1">
    <location>
        <begin position="94"/>
        <end position="106"/>
    </location>
</feature>
<name>A0AAQ4DTS4_AMBAM</name>
<keyword evidence="2" id="KW-0812">Transmembrane</keyword>
<evidence type="ECO:0000256" key="2">
    <source>
        <dbReference type="SAM" id="Phobius"/>
    </source>
</evidence>
<gene>
    <name evidence="3" type="ORF">V5799_007354</name>
</gene>
<sequence length="389" mass="41931">MDHRAPEETLKQPAGSQPPQLPPELPTKTARPGILKSPPSLFQPQKEPSTKTLRFKMDQPVQSQPAALLAPPTPTLETPASEAGAQPAIPSQGKLEENRDVHEKVEISSTMSESIQESLSESSTSSTSSSPFQSSVSLDSPERLVPPQKKRAASAPAAGVVITPTTQMVRRLGGRRMALHGWFPDGITRLMAGRNDRDKSGNGTPHRRAQESGDTEQDDESSPSPLFEDVPWRSSLPLQTLMGLLGGLALVFVISLMLRESRRNGGGNIESRQLEEAVTIGAEDPDEHQKSMPLPQITLSDIKEPPQASVGPGKATACSGGDTHCFALHDETPAESTELSATSATPVQPTISSGQQEVFGKVRQMRSDTLHAPRRAKVSLAKRFVYIMR</sequence>
<keyword evidence="2" id="KW-1133">Transmembrane helix</keyword>
<evidence type="ECO:0000313" key="4">
    <source>
        <dbReference type="Proteomes" id="UP001321473"/>
    </source>
</evidence>
<reference evidence="3 4" key="1">
    <citation type="journal article" date="2023" name="Arcadia Sci">
        <title>De novo assembly of a long-read Amblyomma americanum tick genome.</title>
        <authorList>
            <person name="Chou S."/>
            <person name="Poskanzer K.E."/>
            <person name="Rollins M."/>
            <person name="Thuy-Boun P.S."/>
        </authorList>
    </citation>
    <scope>NUCLEOTIDE SEQUENCE [LARGE SCALE GENOMIC DNA]</scope>
    <source>
        <strain evidence="3">F_SG_1</strain>
        <tissue evidence="3">Salivary glands</tissue>
    </source>
</reference>
<comment type="caution">
    <text evidence="3">The sequence shown here is derived from an EMBL/GenBank/DDBJ whole genome shotgun (WGS) entry which is preliminary data.</text>
</comment>
<feature type="compositionally biased region" description="Polar residues" evidence="1">
    <location>
        <begin position="40"/>
        <end position="52"/>
    </location>
</feature>
<feature type="region of interest" description="Disordered" evidence="1">
    <location>
        <begin position="192"/>
        <end position="230"/>
    </location>
</feature>
<accession>A0AAQ4DTS4</accession>
<feature type="compositionally biased region" description="Basic and acidic residues" evidence="1">
    <location>
        <begin position="1"/>
        <end position="10"/>
    </location>
</feature>
<dbReference type="EMBL" id="JARKHS020026924">
    <property type="protein sequence ID" value="KAK8765864.1"/>
    <property type="molecule type" value="Genomic_DNA"/>
</dbReference>
<feature type="compositionally biased region" description="Low complexity" evidence="1">
    <location>
        <begin position="62"/>
        <end position="83"/>
    </location>
</feature>
<evidence type="ECO:0000256" key="1">
    <source>
        <dbReference type="SAM" id="MobiDB-lite"/>
    </source>
</evidence>
<feature type="region of interest" description="Disordered" evidence="1">
    <location>
        <begin position="1"/>
        <end position="158"/>
    </location>
</feature>
<keyword evidence="4" id="KW-1185">Reference proteome</keyword>
<evidence type="ECO:0000313" key="3">
    <source>
        <dbReference type="EMBL" id="KAK8765864.1"/>
    </source>
</evidence>